<dbReference type="AlphaFoldDB" id="A0A0C1I7S2"/>
<gene>
    <name evidence="1" type="ORF">OI18_23405</name>
</gene>
<name>A0A0C1I7S2_9BACT</name>
<accession>A0A0C1I7S2</accession>
<keyword evidence="2" id="KW-1185">Reference proteome</keyword>
<dbReference type="RefSeq" id="WP_039144775.1">
    <property type="nucleotide sequence ID" value="NZ_JSVC01000057.1"/>
</dbReference>
<sequence length="82" mass="9725">MTDPWTIEEINEYDRIFKTCQTFIGQKIEEIVFYLDENDFDFTEQPNKYGKSLFNGIELIIAGETYYLGNLFFNNTYNGLNI</sequence>
<evidence type="ECO:0000313" key="1">
    <source>
        <dbReference type="EMBL" id="KIC90090.1"/>
    </source>
</evidence>
<feature type="non-terminal residue" evidence="1">
    <location>
        <position position="82"/>
    </location>
</feature>
<proteinExistence type="predicted"/>
<dbReference type="EMBL" id="JSVC01000057">
    <property type="protein sequence ID" value="KIC90090.1"/>
    <property type="molecule type" value="Genomic_DNA"/>
</dbReference>
<protein>
    <submittedName>
        <fullName evidence="1">Uncharacterized protein</fullName>
    </submittedName>
</protein>
<comment type="caution">
    <text evidence="1">The sequence shown here is derived from an EMBL/GenBank/DDBJ whole genome shotgun (WGS) entry which is preliminary data.</text>
</comment>
<reference evidence="1 2" key="1">
    <citation type="submission" date="2014-11" db="EMBL/GenBank/DDBJ databases">
        <title>Genome sequence of Flavihumibacter solisilvae 3-3.</title>
        <authorList>
            <person name="Zhou G."/>
            <person name="Li M."/>
            <person name="Wang G."/>
        </authorList>
    </citation>
    <scope>NUCLEOTIDE SEQUENCE [LARGE SCALE GENOMIC DNA]</scope>
    <source>
        <strain evidence="1 2">3-3</strain>
    </source>
</reference>
<dbReference type="Proteomes" id="UP000031408">
    <property type="component" value="Unassembled WGS sequence"/>
</dbReference>
<evidence type="ECO:0000313" key="2">
    <source>
        <dbReference type="Proteomes" id="UP000031408"/>
    </source>
</evidence>
<organism evidence="1 2">
    <name type="scientific">Flavihumibacter solisilvae</name>
    <dbReference type="NCBI Taxonomy" id="1349421"/>
    <lineage>
        <taxon>Bacteria</taxon>
        <taxon>Pseudomonadati</taxon>
        <taxon>Bacteroidota</taxon>
        <taxon>Chitinophagia</taxon>
        <taxon>Chitinophagales</taxon>
        <taxon>Chitinophagaceae</taxon>
        <taxon>Flavihumibacter</taxon>
    </lineage>
</organism>